<dbReference type="OrthoDB" id="9805604at2"/>
<dbReference type="Gene3D" id="3.90.550.10">
    <property type="entry name" value="Spore Coat Polysaccharide Biosynthesis Protein SpsA, Chain A"/>
    <property type="match status" value="1"/>
</dbReference>
<organism evidence="1 2">
    <name type="scientific">Chitinimonas arctica</name>
    <dbReference type="NCBI Taxonomy" id="2594795"/>
    <lineage>
        <taxon>Bacteria</taxon>
        <taxon>Pseudomonadati</taxon>
        <taxon>Pseudomonadota</taxon>
        <taxon>Betaproteobacteria</taxon>
        <taxon>Neisseriales</taxon>
        <taxon>Chitinibacteraceae</taxon>
        <taxon>Chitinimonas</taxon>
    </lineage>
</organism>
<evidence type="ECO:0000313" key="2">
    <source>
        <dbReference type="Proteomes" id="UP000317550"/>
    </source>
</evidence>
<proteinExistence type="predicted"/>
<gene>
    <name evidence="1" type="primary">pseF</name>
    <name evidence="1" type="ORF">FNU76_22525</name>
</gene>
<dbReference type="InterPro" id="IPR020039">
    <property type="entry name" value="PseF"/>
</dbReference>
<keyword evidence="1" id="KW-0548">Nucleotidyltransferase</keyword>
<dbReference type="KEGG" id="cari:FNU76_22525"/>
<dbReference type="InterPro" id="IPR003329">
    <property type="entry name" value="Cytidylyl_trans"/>
</dbReference>
<dbReference type="NCBIfam" id="TIGR03584">
    <property type="entry name" value="PseF"/>
    <property type="match status" value="1"/>
</dbReference>
<dbReference type="PANTHER" id="PTHR21485">
    <property type="entry name" value="HAD SUPERFAMILY MEMBERS CMAS AND KDSC"/>
    <property type="match status" value="1"/>
</dbReference>
<dbReference type="GO" id="GO:0008781">
    <property type="term" value="F:N-acylneuraminate cytidylyltransferase activity"/>
    <property type="evidence" value="ECO:0007669"/>
    <property type="project" value="TreeGrafter"/>
</dbReference>
<dbReference type="CDD" id="cd02513">
    <property type="entry name" value="CMP-NeuAc_Synthase"/>
    <property type="match status" value="1"/>
</dbReference>
<protein>
    <submittedName>
        <fullName evidence="1">Pseudaminic acid cytidylyltransferase</fullName>
        <ecNumber evidence="1">2.7.7.81</ecNumber>
    </submittedName>
</protein>
<dbReference type="Proteomes" id="UP000317550">
    <property type="component" value="Chromosome"/>
</dbReference>
<dbReference type="Pfam" id="PF02348">
    <property type="entry name" value="CTP_transf_3"/>
    <property type="match status" value="1"/>
</dbReference>
<dbReference type="InterPro" id="IPR029044">
    <property type="entry name" value="Nucleotide-diphossugar_trans"/>
</dbReference>
<accession>A0A516SLA3</accession>
<dbReference type="PANTHER" id="PTHR21485:SF6">
    <property type="entry name" value="N-ACYLNEURAMINATE CYTIDYLYLTRANSFERASE-RELATED"/>
    <property type="match status" value="1"/>
</dbReference>
<dbReference type="EC" id="2.7.7.81" evidence="1"/>
<name>A0A516SLA3_9NEIS</name>
<dbReference type="RefSeq" id="WP_144280286.1">
    <property type="nucleotide sequence ID" value="NZ_CP041730.1"/>
</dbReference>
<dbReference type="EMBL" id="CP041730">
    <property type="protein sequence ID" value="QDQ28903.1"/>
    <property type="molecule type" value="Genomic_DNA"/>
</dbReference>
<sequence>MTTIAIIPARGGSKRIPRKNVKPFHGKPMIAYSIAAARACGLFDRVVVSSDDAEIMDLARELGAEVPFVRPADLADDHATTIAVIQHAIQALQADGATPAHVCCIYATAPFVQADYLRQGYRALLDRPDKAYAFSVTSFPFPVQRAIRLDGDGCVDALYPQYRNTRSQDLEEAFHDAGQFYWGRADAWLAGEVIFSPASLPVVLPRYLVQDIDTPEDWRRAEYLYGALLAGGEIAA</sequence>
<evidence type="ECO:0000313" key="1">
    <source>
        <dbReference type="EMBL" id="QDQ28903.1"/>
    </source>
</evidence>
<reference evidence="2" key="1">
    <citation type="submission" date="2019-07" db="EMBL/GenBank/DDBJ databases">
        <title>Chitinimonas sp. nov., isolated from Ny-Alesund, arctica soil.</title>
        <authorList>
            <person name="Xu Q."/>
            <person name="Peng F."/>
        </authorList>
    </citation>
    <scope>NUCLEOTIDE SEQUENCE [LARGE SCALE GENOMIC DNA]</scope>
    <source>
        <strain evidence="2">R3-44</strain>
    </source>
</reference>
<keyword evidence="2" id="KW-1185">Reference proteome</keyword>
<dbReference type="AlphaFoldDB" id="A0A516SLA3"/>
<dbReference type="SUPFAM" id="SSF53448">
    <property type="entry name" value="Nucleotide-diphospho-sugar transferases"/>
    <property type="match status" value="1"/>
</dbReference>
<dbReference type="InterPro" id="IPR050793">
    <property type="entry name" value="CMP-NeuNAc_synthase"/>
</dbReference>
<keyword evidence="1" id="KW-0808">Transferase</keyword>